<comment type="caution">
    <text evidence="1">The sequence shown here is derived from an EMBL/GenBank/DDBJ whole genome shotgun (WGS) entry which is preliminary data.</text>
</comment>
<protein>
    <recommendedName>
        <fullName evidence="3">Histidine kinase</fullName>
    </recommendedName>
</protein>
<proteinExistence type="predicted"/>
<gene>
    <name evidence="1" type="ORF">LEP1GSC179_0534</name>
</gene>
<organism evidence="1 2">
    <name type="scientific">Leptospira santarosai str. MOR084</name>
    <dbReference type="NCBI Taxonomy" id="1049984"/>
    <lineage>
        <taxon>Bacteria</taxon>
        <taxon>Pseudomonadati</taxon>
        <taxon>Spirochaetota</taxon>
        <taxon>Spirochaetia</taxon>
        <taxon>Leptospirales</taxon>
        <taxon>Leptospiraceae</taxon>
        <taxon>Leptospira</taxon>
    </lineage>
</organism>
<sequence>MAKSFQDLDQKLTELIRSRSQITLQSSRMNSKLEHYVLKIITEILTKVGQTRYIEMLYTITKEMSINGVKANQKRVFFEDEGLDIRNPKHYEKGIAAFKAKFSEKMVDEYGKRCLARGISVKLNITYTNEGLVVEVTNNTPVIQEEEERMREKMRKAMSYNDIAEFYMDNMDNTEGAGLGIALIMILLKSENIDPHLFRIITGEHETTSRVEIPFSENYISTRSKELKENNLGN</sequence>
<dbReference type="Proteomes" id="UP000006329">
    <property type="component" value="Unassembled WGS sequence"/>
</dbReference>
<name>A0A0E2B9V8_9LEPT</name>
<dbReference type="RefSeq" id="WP_004464553.1">
    <property type="nucleotide sequence ID" value="NZ_AHON02000080.1"/>
</dbReference>
<accession>A0A0E2B9V8</accession>
<evidence type="ECO:0000313" key="1">
    <source>
        <dbReference type="EMBL" id="EKO32123.1"/>
    </source>
</evidence>
<keyword evidence="2" id="KW-1185">Reference proteome</keyword>
<dbReference type="AlphaFoldDB" id="A0A0E2B9V8"/>
<reference evidence="1" key="1">
    <citation type="submission" date="2012-10" db="EMBL/GenBank/DDBJ databases">
        <authorList>
            <person name="Harkins D.M."/>
            <person name="Durkin A.S."/>
            <person name="Brinkac L.M."/>
            <person name="Haft D.H."/>
            <person name="Selengut J.D."/>
            <person name="Sanka R."/>
            <person name="DePew J."/>
            <person name="Purushe J."/>
            <person name="Matthias M.A."/>
            <person name="Vinetz J.M."/>
            <person name="Sutton G.G."/>
            <person name="Nierman W.C."/>
            <person name="Fouts D.E."/>
        </authorList>
    </citation>
    <scope>NUCLEOTIDE SEQUENCE [LARGE SCALE GENOMIC DNA]</scope>
    <source>
        <strain evidence="1">MOR084</strain>
    </source>
</reference>
<dbReference type="EMBL" id="AHON02000080">
    <property type="protein sequence ID" value="EKO32123.1"/>
    <property type="molecule type" value="Genomic_DNA"/>
</dbReference>
<evidence type="ECO:0000313" key="2">
    <source>
        <dbReference type="Proteomes" id="UP000006329"/>
    </source>
</evidence>
<evidence type="ECO:0008006" key="3">
    <source>
        <dbReference type="Google" id="ProtNLM"/>
    </source>
</evidence>